<name>A0A1Y5IHJ0_OSTTA</name>
<protein>
    <submittedName>
        <fullName evidence="1">Uncharacterized protein</fullName>
    </submittedName>
</protein>
<gene>
    <name evidence="1" type="ORF">BE221DRAFT_157911</name>
</gene>
<reference evidence="1" key="1">
    <citation type="submission" date="2017-04" db="EMBL/GenBank/DDBJ databases">
        <title>Population genomics of picophytoplankton unveils novel chromosome hypervariability.</title>
        <authorList>
            <consortium name="DOE Joint Genome Institute"/>
            <person name="Blanc-Mathieu R."/>
            <person name="Krasovec M."/>
            <person name="Hebrard M."/>
            <person name="Yau S."/>
            <person name="Desgranges E."/>
            <person name="Martin J."/>
            <person name="Schackwitz W."/>
            <person name="Kuo A."/>
            <person name="Salin G."/>
            <person name="Donnadieu C."/>
            <person name="Desdevises Y."/>
            <person name="Sanchez-Ferandin S."/>
            <person name="Moreau H."/>
            <person name="Rivals E."/>
            <person name="Grigoriev I.V."/>
            <person name="Grimsley N."/>
            <person name="Eyre-Walker A."/>
            <person name="Piganeau G."/>
        </authorList>
    </citation>
    <scope>NUCLEOTIDE SEQUENCE [LARGE SCALE GENOMIC DNA]</scope>
    <source>
        <strain evidence="1">RCC 1115</strain>
    </source>
</reference>
<dbReference type="AlphaFoldDB" id="A0A1Y5IHJ0"/>
<sequence length="172" mass="18609">MGTKIGPYGRGRDAAAALKRLAVAEGRSVKTCTTRHSGSRGVLMCKGVEDFKKSGRRELRPGCDCAYAAVIERWKWKRDGAPGTFWITEYVPHTHALCTSSKSLPSKAIAADARINAFIKDAGAKVKGEAIASAVRDALGVAITMREASRVKHYALREVRDDDDTPLKPPPS</sequence>
<dbReference type="Proteomes" id="UP000195557">
    <property type="component" value="Unassembled WGS sequence"/>
</dbReference>
<evidence type="ECO:0000313" key="1">
    <source>
        <dbReference type="EMBL" id="OUS49030.1"/>
    </source>
</evidence>
<proteinExistence type="predicted"/>
<accession>A0A1Y5IHJ0</accession>
<organism evidence="1">
    <name type="scientific">Ostreococcus tauri</name>
    <name type="common">Marine green alga</name>
    <dbReference type="NCBI Taxonomy" id="70448"/>
    <lineage>
        <taxon>Eukaryota</taxon>
        <taxon>Viridiplantae</taxon>
        <taxon>Chlorophyta</taxon>
        <taxon>Mamiellophyceae</taxon>
        <taxon>Mamiellales</taxon>
        <taxon>Bathycoccaceae</taxon>
        <taxon>Ostreococcus</taxon>
    </lineage>
</organism>
<dbReference type="EMBL" id="KZ155772">
    <property type="protein sequence ID" value="OUS49030.1"/>
    <property type="molecule type" value="Genomic_DNA"/>
</dbReference>